<dbReference type="AlphaFoldDB" id="A0A1F7RMN2"/>
<gene>
    <name evidence="2" type="ORF">A2161_08835</name>
</gene>
<evidence type="ECO:0000256" key="1">
    <source>
        <dbReference type="SAM" id="Phobius"/>
    </source>
</evidence>
<protein>
    <recommendedName>
        <fullName evidence="4">QueT transporter family protein</fullName>
    </recommendedName>
</protein>
<dbReference type="Proteomes" id="UP000179266">
    <property type="component" value="Unassembled WGS sequence"/>
</dbReference>
<feature type="non-terminal residue" evidence="2">
    <location>
        <position position="1"/>
    </location>
</feature>
<evidence type="ECO:0000313" key="2">
    <source>
        <dbReference type="EMBL" id="OGL42590.1"/>
    </source>
</evidence>
<reference evidence="2 3" key="1">
    <citation type="journal article" date="2016" name="Nat. Commun.">
        <title>Thousands of microbial genomes shed light on interconnected biogeochemical processes in an aquifer system.</title>
        <authorList>
            <person name="Anantharaman K."/>
            <person name="Brown C.T."/>
            <person name="Hug L.A."/>
            <person name="Sharon I."/>
            <person name="Castelle C.J."/>
            <person name="Probst A.J."/>
            <person name="Thomas B.C."/>
            <person name="Singh A."/>
            <person name="Wilkins M.J."/>
            <person name="Karaoz U."/>
            <person name="Brodie E.L."/>
            <person name="Williams K.H."/>
            <person name="Hubbard S.S."/>
            <person name="Banfield J.F."/>
        </authorList>
    </citation>
    <scope>NUCLEOTIDE SEQUENCE [LARGE SCALE GENOMIC DNA]</scope>
</reference>
<feature type="transmembrane region" description="Helical" evidence="1">
    <location>
        <begin position="248"/>
        <end position="266"/>
    </location>
</feature>
<keyword evidence="1" id="KW-0472">Membrane</keyword>
<evidence type="ECO:0000313" key="3">
    <source>
        <dbReference type="Proteomes" id="UP000179266"/>
    </source>
</evidence>
<accession>A0A1F7RMN2</accession>
<sequence>PVVFGILFGPAGAWGSGIGNVIGDFFGTLGPGSFFGFFGNFFYAFCAYQIWDHLFDGYRFNWSESKKIQWKTVIMITILYFFVSGFFTCCYLKNIVTMSKSIFIIINIITILIYIIILTALWGYVGYYFLTIIVASCACSFIISWGVELLRLYPYAFLAPIITVNNILMASVLGPLLLAIIYSRVDNWGLLWKEIMELELKSKTTRSKLAAIIIVISVISGLVLGILISSGVYDFKPFQFAEGTKGNLVIIVLLPFLLLFLIGVALI</sequence>
<feature type="transmembrane region" description="Helical" evidence="1">
    <location>
        <begin position="209"/>
        <end position="228"/>
    </location>
</feature>
<keyword evidence="1" id="KW-0812">Transmembrane</keyword>
<evidence type="ECO:0008006" key="4">
    <source>
        <dbReference type="Google" id="ProtNLM"/>
    </source>
</evidence>
<proteinExistence type="predicted"/>
<keyword evidence="1" id="KW-1133">Transmembrane helix</keyword>
<feature type="transmembrane region" description="Helical" evidence="1">
    <location>
        <begin position="72"/>
        <end position="96"/>
    </location>
</feature>
<name>A0A1F7RMN2_9BACT</name>
<feature type="transmembrane region" description="Helical" evidence="1">
    <location>
        <begin position="102"/>
        <end position="122"/>
    </location>
</feature>
<feature type="transmembrane region" description="Helical" evidence="1">
    <location>
        <begin position="34"/>
        <end position="51"/>
    </location>
</feature>
<feature type="transmembrane region" description="Helical" evidence="1">
    <location>
        <begin position="127"/>
        <end position="147"/>
    </location>
</feature>
<organism evidence="2 3">
    <name type="scientific">Candidatus Schekmanbacteria bacterium RBG_13_48_7</name>
    <dbReference type="NCBI Taxonomy" id="1817878"/>
    <lineage>
        <taxon>Bacteria</taxon>
        <taxon>Candidatus Schekmaniibacteriota</taxon>
    </lineage>
</organism>
<dbReference type="EMBL" id="MGDD01000314">
    <property type="protein sequence ID" value="OGL42590.1"/>
    <property type="molecule type" value="Genomic_DNA"/>
</dbReference>
<feature type="transmembrane region" description="Helical" evidence="1">
    <location>
        <begin position="153"/>
        <end position="182"/>
    </location>
</feature>
<comment type="caution">
    <text evidence="2">The sequence shown here is derived from an EMBL/GenBank/DDBJ whole genome shotgun (WGS) entry which is preliminary data.</text>
</comment>